<dbReference type="SUPFAM" id="SSF54518">
    <property type="entry name" value="Tubby C-terminal domain-like"/>
    <property type="match status" value="1"/>
</dbReference>
<comment type="similarity">
    <text evidence="1">Belongs to the LOR family.</text>
</comment>
<dbReference type="InterPro" id="IPR007612">
    <property type="entry name" value="LOR"/>
</dbReference>
<evidence type="ECO:0000313" key="2">
    <source>
        <dbReference type="EMBL" id="RYP89039.1"/>
    </source>
</evidence>
<evidence type="ECO:0008006" key="4">
    <source>
        <dbReference type="Google" id="ProtNLM"/>
    </source>
</evidence>
<evidence type="ECO:0000256" key="1">
    <source>
        <dbReference type="ARBA" id="ARBA00005437"/>
    </source>
</evidence>
<reference evidence="2 3" key="1">
    <citation type="submission" date="2019-01" db="EMBL/GenBank/DDBJ databases">
        <title>Nocardioides guangzhouensis sp. nov., an actinobacterium isolated from soil.</title>
        <authorList>
            <person name="Fu Y."/>
            <person name="Cai Y."/>
            <person name="Lin Z."/>
            <person name="Chen P."/>
        </authorList>
    </citation>
    <scope>NUCLEOTIDE SEQUENCE [LARGE SCALE GENOMIC DNA]</scope>
    <source>
        <strain evidence="2 3">130</strain>
    </source>
</reference>
<accession>A0A4V1Y052</accession>
<dbReference type="Gene3D" id="2.40.160.200">
    <property type="entry name" value="LURP1-related"/>
    <property type="match status" value="1"/>
</dbReference>
<dbReference type="InterPro" id="IPR038595">
    <property type="entry name" value="LOR_sf"/>
</dbReference>
<dbReference type="RefSeq" id="WP_134713145.1">
    <property type="nucleotide sequence ID" value="NZ_SDKM01000001.1"/>
</dbReference>
<gene>
    <name evidence="2" type="ORF">EKO23_01010</name>
</gene>
<dbReference type="EMBL" id="SDKM01000001">
    <property type="protein sequence ID" value="RYP89039.1"/>
    <property type="molecule type" value="Genomic_DNA"/>
</dbReference>
<dbReference type="PANTHER" id="PTHR31087:SF161">
    <property type="entry name" value="TUBBY C 2 FAMILY PROTEIN"/>
    <property type="match status" value="1"/>
</dbReference>
<dbReference type="Proteomes" id="UP000295198">
    <property type="component" value="Unassembled WGS sequence"/>
</dbReference>
<comment type="caution">
    <text evidence="2">The sequence shown here is derived from an EMBL/GenBank/DDBJ whole genome shotgun (WGS) entry which is preliminary data.</text>
</comment>
<organism evidence="2 3">
    <name type="scientific">Nocardioides guangzhouensis</name>
    <dbReference type="NCBI Taxonomy" id="2497878"/>
    <lineage>
        <taxon>Bacteria</taxon>
        <taxon>Bacillati</taxon>
        <taxon>Actinomycetota</taxon>
        <taxon>Actinomycetes</taxon>
        <taxon>Propionibacteriales</taxon>
        <taxon>Nocardioidaceae</taxon>
        <taxon>Nocardioides</taxon>
    </lineage>
</organism>
<dbReference type="InterPro" id="IPR025659">
    <property type="entry name" value="Tubby-like_C"/>
</dbReference>
<name>A0A4V1Y052_9ACTN</name>
<protein>
    <recommendedName>
        <fullName evidence="4">LURP-one-related family protein</fullName>
    </recommendedName>
</protein>
<dbReference type="OrthoDB" id="4863874at2"/>
<dbReference type="AlphaFoldDB" id="A0A4V1Y052"/>
<sequence>MGLRDRRQERREERRSATTYRMRQKLVAIGDDFWIEDDQGNRVFKVNGKAMRIRDTMVFEDASGRELLKIQERKLRVRDTVEIEDADGRTVATVKKALITPLRERFDVHVEHGEDLEVKGNIVDHEYHVDRDGDTIAEVSKKWFRVADTYGVEVRGGEDPVLVLAVTAAVDSMTHEGR</sequence>
<dbReference type="Pfam" id="PF04525">
    <property type="entry name" value="LOR"/>
    <property type="match status" value="1"/>
</dbReference>
<proteinExistence type="inferred from homology"/>
<evidence type="ECO:0000313" key="3">
    <source>
        <dbReference type="Proteomes" id="UP000295198"/>
    </source>
</evidence>
<dbReference type="PANTHER" id="PTHR31087">
    <property type="match status" value="1"/>
</dbReference>
<keyword evidence="3" id="KW-1185">Reference proteome</keyword>